<feature type="coiled-coil region" evidence="1">
    <location>
        <begin position="27"/>
        <end position="308"/>
    </location>
</feature>
<protein>
    <submittedName>
        <fullName evidence="2">Uncharacterized protein</fullName>
    </submittedName>
</protein>
<gene>
    <name evidence="2" type="ORF">ATANTOWER_016875</name>
</gene>
<dbReference type="Proteomes" id="UP001345963">
    <property type="component" value="Unassembled WGS sequence"/>
</dbReference>
<keyword evidence="1" id="KW-0175">Coiled coil</keyword>
<evidence type="ECO:0000313" key="2">
    <source>
        <dbReference type="EMBL" id="MED6252778.1"/>
    </source>
</evidence>
<evidence type="ECO:0000313" key="3">
    <source>
        <dbReference type="Proteomes" id="UP001345963"/>
    </source>
</evidence>
<comment type="caution">
    <text evidence="2">The sequence shown here is derived from an EMBL/GenBank/DDBJ whole genome shotgun (WGS) entry which is preliminary data.</text>
</comment>
<proteinExistence type="predicted"/>
<organism evidence="2 3">
    <name type="scientific">Ataeniobius toweri</name>
    <dbReference type="NCBI Taxonomy" id="208326"/>
    <lineage>
        <taxon>Eukaryota</taxon>
        <taxon>Metazoa</taxon>
        <taxon>Chordata</taxon>
        <taxon>Craniata</taxon>
        <taxon>Vertebrata</taxon>
        <taxon>Euteleostomi</taxon>
        <taxon>Actinopterygii</taxon>
        <taxon>Neopterygii</taxon>
        <taxon>Teleostei</taxon>
        <taxon>Neoteleostei</taxon>
        <taxon>Acanthomorphata</taxon>
        <taxon>Ovalentaria</taxon>
        <taxon>Atherinomorphae</taxon>
        <taxon>Cyprinodontiformes</taxon>
        <taxon>Goodeidae</taxon>
        <taxon>Ataeniobius</taxon>
    </lineage>
</organism>
<sequence>MFQSFNSVQTKALLRSEKNEKLFMEENKKCKREIANLVEKNLKLEKDNGCLKEDLKMHSSSNNKIKELQETIEDLQKQQQENAQRMSRIQEQNTALQKEIKTLCDKNAVQTLWQEQQARELEGFDKLKKEAQIMTSDISELKHQNEDLKAKDQQKQNKMRELQNLLQNERTKSKNVQEALNNEKLSTHHLSEKAETLPALNNKLQSLQSEKDGLLGELNKSRKQAKSFEKDIEMLKEEIQSQNLKSKELLELLQIKTSVSDNLQRELQSKDVHLASLEEEAVKACKIIDGMQLELEKLYLEIENDRERNTRVALTLNQGNQCLKKEVKGREGNKQKLAIQVSTFKNQIKHVDGKLLNVHMYLSKSEKENASLKELNMTLDHEISVIKAELEGNKSKNQSLDDQLEQMRKQMEETEAREMEKLSVVHSELIKVKDTVSLTEVERQRLAKELEDCKQNVLQYSGKLNQIENEKSMVEEKVRKLTEENNNLHEENKKLEQFEYYWLFLSEDIWHWAFFCPLFLPNNGQKNKLGFPFF</sequence>
<keyword evidence="3" id="KW-1185">Reference proteome</keyword>
<feature type="coiled-coil region" evidence="1">
    <location>
        <begin position="362"/>
        <end position="498"/>
    </location>
</feature>
<name>A0ABU7BT89_9TELE</name>
<accession>A0ABU7BT89</accession>
<dbReference type="EMBL" id="JAHUTI010062495">
    <property type="protein sequence ID" value="MED6252778.1"/>
    <property type="molecule type" value="Genomic_DNA"/>
</dbReference>
<evidence type="ECO:0000256" key="1">
    <source>
        <dbReference type="SAM" id="Coils"/>
    </source>
</evidence>
<reference evidence="2 3" key="1">
    <citation type="submission" date="2021-07" db="EMBL/GenBank/DDBJ databases">
        <authorList>
            <person name="Palmer J.M."/>
        </authorList>
    </citation>
    <scope>NUCLEOTIDE SEQUENCE [LARGE SCALE GENOMIC DNA]</scope>
    <source>
        <strain evidence="2 3">AT_MEX2019</strain>
        <tissue evidence="2">Muscle</tissue>
    </source>
</reference>